<evidence type="ECO:0000313" key="2">
    <source>
        <dbReference type="Proteomes" id="UP001442494"/>
    </source>
</evidence>
<gene>
    <name evidence="1" type="ORF">NDI37_13970</name>
</gene>
<accession>A0ABV0JQ80</accession>
<dbReference type="Gene3D" id="1.10.3450.10">
    <property type="entry name" value="TTHA0068-like"/>
    <property type="match status" value="1"/>
</dbReference>
<dbReference type="InterPro" id="IPR005500">
    <property type="entry name" value="DUF309"/>
</dbReference>
<name>A0ABV0JQ80_9CYAN</name>
<evidence type="ECO:0000313" key="1">
    <source>
        <dbReference type="EMBL" id="MEP0865575.1"/>
    </source>
</evidence>
<sequence>MSEEIPTEFWQGVEQFNQQEFYPCHDTLEALWMEASEPQKRFYQGVLQIAVACYHLGNLNWRGAAILLGEGIGRIKAYEPRYSGIDVSQLIDQSAELLTALQEAGAENIAEFVEQMQHQGDIVQLPKIQRVDAQETSAS</sequence>
<dbReference type="SUPFAM" id="SSF140663">
    <property type="entry name" value="TTHA0068-like"/>
    <property type="match status" value="1"/>
</dbReference>
<keyword evidence="2" id="KW-1185">Reference proteome</keyword>
<dbReference type="Pfam" id="PF03745">
    <property type="entry name" value="DUF309"/>
    <property type="match status" value="1"/>
</dbReference>
<dbReference type="EMBL" id="JAMPKK010000028">
    <property type="protein sequence ID" value="MEP0865575.1"/>
    <property type="molecule type" value="Genomic_DNA"/>
</dbReference>
<reference evidence="1 2" key="1">
    <citation type="submission" date="2022-04" db="EMBL/GenBank/DDBJ databases">
        <title>Positive selection, recombination, and allopatry shape intraspecific diversity of widespread and dominant cyanobacteria.</title>
        <authorList>
            <person name="Wei J."/>
            <person name="Shu W."/>
            <person name="Hu C."/>
        </authorList>
    </citation>
    <scope>NUCLEOTIDE SEQUENCE [LARGE SCALE GENOMIC DNA]</scope>
    <source>
        <strain evidence="1 2">GB2-A5</strain>
    </source>
</reference>
<dbReference type="RefSeq" id="WP_190426054.1">
    <property type="nucleotide sequence ID" value="NZ_JAMPKK010000028.1"/>
</dbReference>
<organism evidence="1 2">
    <name type="scientific">Funiculus sociatus GB2-A5</name>
    <dbReference type="NCBI Taxonomy" id="2933946"/>
    <lineage>
        <taxon>Bacteria</taxon>
        <taxon>Bacillati</taxon>
        <taxon>Cyanobacteriota</taxon>
        <taxon>Cyanophyceae</taxon>
        <taxon>Coleofasciculales</taxon>
        <taxon>Coleofasciculaceae</taxon>
        <taxon>Funiculus</taxon>
    </lineage>
</organism>
<protein>
    <submittedName>
        <fullName evidence="1">DUF309 domain-containing protein</fullName>
    </submittedName>
</protein>
<dbReference type="InterPro" id="IPR023203">
    <property type="entry name" value="TTHA0068_sf"/>
</dbReference>
<dbReference type="PANTHER" id="PTHR34796">
    <property type="entry name" value="EXPRESSED PROTEIN"/>
    <property type="match status" value="1"/>
</dbReference>
<proteinExistence type="predicted"/>
<dbReference type="PANTHER" id="PTHR34796:SF1">
    <property type="entry name" value="EXPRESSED PROTEIN"/>
    <property type="match status" value="1"/>
</dbReference>
<comment type="caution">
    <text evidence="1">The sequence shown here is derived from an EMBL/GenBank/DDBJ whole genome shotgun (WGS) entry which is preliminary data.</text>
</comment>
<dbReference type="Proteomes" id="UP001442494">
    <property type="component" value="Unassembled WGS sequence"/>
</dbReference>